<comment type="caution">
    <text evidence="3">The sequence shown here is derived from an EMBL/GenBank/DDBJ whole genome shotgun (WGS) entry which is preliminary data.</text>
</comment>
<evidence type="ECO:0000313" key="3">
    <source>
        <dbReference type="EMBL" id="KAK7267195.1"/>
    </source>
</evidence>
<feature type="compositionally biased region" description="Basic and acidic residues" evidence="1">
    <location>
        <begin position="1"/>
        <end position="14"/>
    </location>
</feature>
<dbReference type="PANTHER" id="PTHR33826">
    <property type="entry name" value="F20B24.21"/>
    <property type="match status" value="1"/>
</dbReference>
<keyword evidence="4" id="KW-1185">Reference proteome</keyword>
<protein>
    <recommendedName>
        <fullName evidence="5">Transmembrane protein</fullName>
    </recommendedName>
</protein>
<feature type="region of interest" description="Disordered" evidence="1">
    <location>
        <begin position="1"/>
        <end position="21"/>
    </location>
</feature>
<keyword evidence="2" id="KW-0812">Transmembrane</keyword>
<organism evidence="3 4">
    <name type="scientific">Crotalaria pallida</name>
    <name type="common">Smooth rattlebox</name>
    <name type="synonym">Crotalaria striata</name>
    <dbReference type="NCBI Taxonomy" id="3830"/>
    <lineage>
        <taxon>Eukaryota</taxon>
        <taxon>Viridiplantae</taxon>
        <taxon>Streptophyta</taxon>
        <taxon>Embryophyta</taxon>
        <taxon>Tracheophyta</taxon>
        <taxon>Spermatophyta</taxon>
        <taxon>Magnoliopsida</taxon>
        <taxon>eudicotyledons</taxon>
        <taxon>Gunneridae</taxon>
        <taxon>Pentapetalae</taxon>
        <taxon>rosids</taxon>
        <taxon>fabids</taxon>
        <taxon>Fabales</taxon>
        <taxon>Fabaceae</taxon>
        <taxon>Papilionoideae</taxon>
        <taxon>50 kb inversion clade</taxon>
        <taxon>genistoids sensu lato</taxon>
        <taxon>core genistoids</taxon>
        <taxon>Crotalarieae</taxon>
        <taxon>Crotalaria</taxon>
    </lineage>
</organism>
<proteinExistence type="predicted"/>
<keyword evidence="2" id="KW-0472">Membrane</keyword>
<name>A0AAN9F4I1_CROPI</name>
<sequence>MGKPEEEQQHRLPPEDATAAGYGGCCTSFSVGPRCIIVLLFSVAVFLFAMFWLPPFVHRADQKDLLFNSKYKGSEMSKQRKGNLSLFQKQSAGWWKGGKPEPVTVIAAPSVSKPAANHR</sequence>
<dbReference type="EMBL" id="JAYWIO010000004">
    <property type="protein sequence ID" value="KAK7267195.1"/>
    <property type="molecule type" value="Genomic_DNA"/>
</dbReference>
<reference evidence="3 4" key="1">
    <citation type="submission" date="2024-01" db="EMBL/GenBank/DDBJ databases">
        <title>The genomes of 5 underutilized Papilionoideae crops provide insights into root nodulation and disease resistanc.</title>
        <authorList>
            <person name="Yuan L."/>
        </authorList>
    </citation>
    <scope>NUCLEOTIDE SEQUENCE [LARGE SCALE GENOMIC DNA]</scope>
    <source>
        <strain evidence="3">ZHUSHIDOU_FW_LH</strain>
        <tissue evidence="3">Leaf</tissue>
    </source>
</reference>
<evidence type="ECO:0008006" key="5">
    <source>
        <dbReference type="Google" id="ProtNLM"/>
    </source>
</evidence>
<dbReference type="AlphaFoldDB" id="A0AAN9F4I1"/>
<evidence type="ECO:0000256" key="2">
    <source>
        <dbReference type="SAM" id="Phobius"/>
    </source>
</evidence>
<keyword evidence="2" id="KW-1133">Transmembrane helix</keyword>
<dbReference type="Proteomes" id="UP001372338">
    <property type="component" value="Unassembled WGS sequence"/>
</dbReference>
<evidence type="ECO:0000256" key="1">
    <source>
        <dbReference type="SAM" id="MobiDB-lite"/>
    </source>
</evidence>
<accession>A0AAN9F4I1</accession>
<dbReference type="PANTHER" id="PTHR33826:SF2">
    <property type="entry name" value="HYDROXYPROLINE-RICH GLYCOPROTEIN FAMILY PROTEIN"/>
    <property type="match status" value="1"/>
</dbReference>
<evidence type="ECO:0000313" key="4">
    <source>
        <dbReference type="Proteomes" id="UP001372338"/>
    </source>
</evidence>
<gene>
    <name evidence="3" type="ORF">RIF29_19860</name>
</gene>
<feature type="transmembrane region" description="Helical" evidence="2">
    <location>
        <begin position="36"/>
        <end position="53"/>
    </location>
</feature>